<sequence>MNKSIFLKACFAILIVYLITFSAACSLISSKNSTIILATTTSTENSGLLDYLLPVFTEDTGVKVKVVAVGTGQALRMGEDGDADIILAHAKAAEDEFVKLGHGVKRFDVMYNDFILIGPSSDPFNISTLAKNNILEAFALINTNKATFISRGDDSGTHKKELALWSQLDIEPTGDWYFSVGQGMGQVIQMANEKNAYTLADRGTYTSMKGKIDLQIIVEGDPTLFNQYGIIAVNPKKNPSINYDGAKKLIQWMLSEKGQYLIGEFGKEKYGEALFIPNGGN</sequence>
<dbReference type="PROSITE" id="PS51257">
    <property type="entry name" value="PROKAR_LIPOPROTEIN"/>
    <property type="match status" value="1"/>
</dbReference>
<dbReference type="InterPro" id="IPR052738">
    <property type="entry name" value="ABC-Tungstate_binding"/>
</dbReference>
<dbReference type="Gene3D" id="3.40.190.10">
    <property type="entry name" value="Periplasmic binding protein-like II"/>
    <property type="match status" value="2"/>
</dbReference>
<dbReference type="PANTHER" id="PTHR37945:SF1">
    <property type="entry name" value="EXTRACELLULAR TUNGSTATE BINDING PROTEIN"/>
    <property type="match status" value="1"/>
</dbReference>
<evidence type="ECO:0000313" key="3">
    <source>
        <dbReference type="Proteomes" id="UP000432715"/>
    </source>
</evidence>
<evidence type="ECO:0000259" key="1">
    <source>
        <dbReference type="Pfam" id="PF12849"/>
    </source>
</evidence>
<gene>
    <name evidence="2" type="ORF">F8154_06105</name>
</gene>
<organism evidence="2 3">
    <name type="scientific">Alkaliphilus pronyensis</name>
    <dbReference type="NCBI Taxonomy" id="1482732"/>
    <lineage>
        <taxon>Bacteria</taxon>
        <taxon>Bacillati</taxon>
        <taxon>Bacillota</taxon>
        <taxon>Clostridia</taxon>
        <taxon>Peptostreptococcales</taxon>
        <taxon>Natronincolaceae</taxon>
        <taxon>Alkaliphilus</taxon>
    </lineage>
</organism>
<protein>
    <submittedName>
        <fullName evidence="2">Tungsten ABC transporter substrate-binding protein</fullName>
    </submittedName>
</protein>
<dbReference type="RefSeq" id="WP_151860720.1">
    <property type="nucleotide sequence ID" value="NZ_WBZC01000018.1"/>
</dbReference>
<dbReference type="Pfam" id="PF12849">
    <property type="entry name" value="PBP_like_2"/>
    <property type="match status" value="1"/>
</dbReference>
<evidence type="ECO:0000313" key="2">
    <source>
        <dbReference type="EMBL" id="KAB3535512.1"/>
    </source>
</evidence>
<dbReference type="PANTHER" id="PTHR37945">
    <property type="entry name" value="EXTRACELLULAR TUNGSTATE BINDING PROTEIN"/>
    <property type="match status" value="1"/>
</dbReference>
<dbReference type="AlphaFoldDB" id="A0A6I0F2H4"/>
<dbReference type="OrthoDB" id="186379at2"/>
<feature type="domain" description="PBP" evidence="1">
    <location>
        <begin position="31"/>
        <end position="256"/>
    </location>
</feature>
<name>A0A6I0F2H4_9FIRM</name>
<dbReference type="Proteomes" id="UP000432715">
    <property type="component" value="Unassembled WGS sequence"/>
</dbReference>
<comment type="caution">
    <text evidence="2">The sequence shown here is derived from an EMBL/GenBank/DDBJ whole genome shotgun (WGS) entry which is preliminary data.</text>
</comment>
<keyword evidence="3" id="KW-1185">Reference proteome</keyword>
<proteinExistence type="predicted"/>
<dbReference type="EMBL" id="WBZC01000018">
    <property type="protein sequence ID" value="KAB3535512.1"/>
    <property type="molecule type" value="Genomic_DNA"/>
</dbReference>
<dbReference type="InterPro" id="IPR024370">
    <property type="entry name" value="PBP_domain"/>
</dbReference>
<accession>A0A6I0F2H4</accession>
<reference evidence="2 3" key="1">
    <citation type="submission" date="2019-10" db="EMBL/GenBank/DDBJ databases">
        <title>Alkaliphilus serpentinus sp. nov. and Alkaliphilus pronyensis sp. nov., two novel anaerobic alkaliphilic species isolated from the serpentinized-hosted hydrothermal field of the Prony Bay (New Caledonia).</title>
        <authorList>
            <person name="Postec A."/>
        </authorList>
    </citation>
    <scope>NUCLEOTIDE SEQUENCE [LARGE SCALE GENOMIC DNA]</scope>
    <source>
        <strain evidence="2 3">LacV</strain>
    </source>
</reference>
<dbReference type="SUPFAM" id="SSF53850">
    <property type="entry name" value="Periplasmic binding protein-like II"/>
    <property type="match status" value="1"/>
</dbReference>